<dbReference type="RefSeq" id="WP_206561157.1">
    <property type="nucleotide sequence ID" value="NZ_JAFKCZ010000009.1"/>
</dbReference>
<dbReference type="PROSITE" id="PS00065">
    <property type="entry name" value="D_2_HYDROXYACID_DH_1"/>
    <property type="match status" value="1"/>
</dbReference>
<evidence type="ECO:0000256" key="11">
    <source>
        <dbReference type="RuleBase" id="RU003719"/>
    </source>
</evidence>
<organism evidence="13 14">
    <name type="scientific">Parahaliea mediterranea</name>
    <dbReference type="NCBI Taxonomy" id="651086"/>
    <lineage>
        <taxon>Bacteria</taxon>
        <taxon>Pseudomonadati</taxon>
        <taxon>Pseudomonadota</taxon>
        <taxon>Gammaproteobacteria</taxon>
        <taxon>Cellvibrionales</taxon>
        <taxon>Halieaceae</taxon>
        <taxon>Parahaliea</taxon>
    </lineage>
</organism>
<keyword evidence="14" id="KW-1185">Reference proteome</keyword>
<keyword evidence="7" id="KW-0520">NAD</keyword>
<evidence type="ECO:0000256" key="9">
    <source>
        <dbReference type="ARBA" id="ARBA00048126"/>
    </source>
</evidence>
<evidence type="ECO:0000256" key="10">
    <source>
        <dbReference type="ARBA" id="ARBA00048731"/>
    </source>
</evidence>
<dbReference type="Pfam" id="PF00389">
    <property type="entry name" value="2-Hacid_dh"/>
    <property type="match status" value="1"/>
</dbReference>
<dbReference type="PROSITE" id="PS51671">
    <property type="entry name" value="ACT"/>
    <property type="match status" value="1"/>
</dbReference>
<dbReference type="GO" id="GO:0004617">
    <property type="term" value="F:phosphoglycerate dehydrogenase activity"/>
    <property type="evidence" value="ECO:0007669"/>
    <property type="project" value="UniProtKB-EC"/>
</dbReference>
<dbReference type="Proteomes" id="UP000664303">
    <property type="component" value="Unassembled WGS sequence"/>
</dbReference>
<evidence type="ECO:0000259" key="12">
    <source>
        <dbReference type="PROSITE" id="PS51671"/>
    </source>
</evidence>
<dbReference type="Pfam" id="PF02826">
    <property type="entry name" value="2-Hacid_dh_C"/>
    <property type="match status" value="1"/>
</dbReference>
<dbReference type="CDD" id="cd12174">
    <property type="entry name" value="PGDH_like_3"/>
    <property type="match status" value="1"/>
</dbReference>
<feature type="domain" description="ACT" evidence="12">
    <location>
        <begin position="322"/>
        <end position="392"/>
    </location>
</feature>
<proteinExistence type="inferred from homology"/>
<evidence type="ECO:0000256" key="6">
    <source>
        <dbReference type="ARBA" id="ARBA00023002"/>
    </source>
</evidence>
<reference evidence="13" key="1">
    <citation type="submission" date="2021-02" db="EMBL/GenBank/DDBJ databases">
        <title>PHA producing bacteria isolated from coastal sediment in Guangdong, Shenzhen.</title>
        <authorList>
            <person name="Zheng W."/>
            <person name="Yu S."/>
            <person name="Huang Y."/>
        </authorList>
    </citation>
    <scope>NUCLEOTIDE SEQUENCE</scope>
    <source>
        <strain evidence="13">TN14-10</strain>
    </source>
</reference>
<evidence type="ECO:0000256" key="5">
    <source>
        <dbReference type="ARBA" id="ARBA00021582"/>
    </source>
</evidence>
<dbReference type="SUPFAM" id="SSF55021">
    <property type="entry name" value="ACT-like"/>
    <property type="match status" value="1"/>
</dbReference>
<accession>A0A939DH15</accession>
<dbReference type="InterPro" id="IPR006140">
    <property type="entry name" value="D-isomer_DH_NAD-bd"/>
</dbReference>
<comment type="similarity">
    <text evidence="11">Belongs to the D-isomer specific 2-hydroxyacid dehydrogenase family.</text>
</comment>
<dbReference type="GO" id="GO:0051287">
    <property type="term" value="F:NAD binding"/>
    <property type="evidence" value="ECO:0007669"/>
    <property type="project" value="InterPro"/>
</dbReference>
<dbReference type="EMBL" id="JAFKCZ010000009">
    <property type="protein sequence ID" value="MBN7797711.1"/>
    <property type="molecule type" value="Genomic_DNA"/>
</dbReference>
<evidence type="ECO:0000256" key="8">
    <source>
        <dbReference type="ARBA" id="ARBA00030455"/>
    </source>
</evidence>
<evidence type="ECO:0000256" key="7">
    <source>
        <dbReference type="ARBA" id="ARBA00023027"/>
    </source>
</evidence>
<protein>
    <recommendedName>
        <fullName evidence="5">D-3-phosphoglycerate dehydrogenase</fullName>
        <ecNumber evidence="3">1.1.1.399</ecNumber>
        <ecNumber evidence="4">1.1.1.95</ecNumber>
    </recommendedName>
    <alternativeName>
        <fullName evidence="8">2-oxoglutarate reductase</fullName>
    </alternativeName>
</protein>
<dbReference type="InterPro" id="IPR036291">
    <property type="entry name" value="NAD(P)-bd_dom_sf"/>
</dbReference>
<gene>
    <name evidence="13" type="ORF">JYP50_13955</name>
</gene>
<evidence type="ECO:0000313" key="14">
    <source>
        <dbReference type="Proteomes" id="UP000664303"/>
    </source>
</evidence>
<dbReference type="PANTHER" id="PTHR42938:SF47">
    <property type="entry name" value="HYDROXYPYRUVATE REDUCTASE"/>
    <property type="match status" value="1"/>
</dbReference>
<evidence type="ECO:0000256" key="4">
    <source>
        <dbReference type="ARBA" id="ARBA00013143"/>
    </source>
</evidence>
<comment type="function">
    <text evidence="1">Catalyzes the reversible oxidation of 3-phospho-D-glycerate to 3-phosphonooxypyruvate, the first step of the phosphorylated L-serine biosynthesis pathway. Also catalyzes the reversible oxidation of 2-hydroxyglutarate to 2-oxoglutarate.</text>
</comment>
<dbReference type="EC" id="1.1.1.95" evidence="4"/>
<dbReference type="InterPro" id="IPR002912">
    <property type="entry name" value="ACT_dom"/>
</dbReference>
<dbReference type="AlphaFoldDB" id="A0A939DH15"/>
<dbReference type="Gene3D" id="3.30.70.260">
    <property type="match status" value="1"/>
</dbReference>
<comment type="catalytic activity">
    <reaction evidence="9">
        <text>(R)-2-hydroxyglutarate + NAD(+) = 2-oxoglutarate + NADH + H(+)</text>
        <dbReference type="Rhea" id="RHEA:49612"/>
        <dbReference type="ChEBI" id="CHEBI:15378"/>
        <dbReference type="ChEBI" id="CHEBI:15801"/>
        <dbReference type="ChEBI" id="CHEBI:16810"/>
        <dbReference type="ChEBI" id="CHEBI:57540"/>
        <dbReference type="ChEBI" id="CHEBI:57945"/>
        <dbReference type="EC" id="1.1.1.399"/>
    </reaction>
</comment>
<dbReference type="InterPro" id="IPR029752">
    <property type="entry name" value="D-isomer_DH_CS1"/>
</dbReference>
<dbReference type="SUPFAM" id="SSF51735">
    <property type="entry name" value="NAD(P)-binding Rossmann-fold domains"/>
    <property type="match status" value="1"/>
</dbReference>
<evidence type="ECO:0000313" key="13">
    <source>
        <dbReference type="EMBL" id="MBN7797711.1"/>
    </source>
</evidence>
<name>A0A939DH15_9GAMM</name>
<keyword evidence="6 11" id="KW-0560">Oxidoreductase</keyword>
<dbReference type="Gene3D" id="3.40.50.720">
    <property type="entry name" value="NAD(P)-binding Rossmann-like Domain"/>
    <property type="match status" value="2"/>
</dbReference>
<dbReference type="PANTHER" id="PTHR42938">
    <property type="entry name" value="FORMATE DEHYDROGENASE 1"/>
    <property type="match status" value="1"/>
</dbReference>
<evidence type="ECO:0000256" key="1">
    <source>
        <dbReference type="ARBA" id="ARBA00003800"/>
    </source>
</evidence>
<dbReference type="EC" id="1.1.1.399" evidence="3"/>
<comment type="catalytic activity">
    <reaction evidence="10">
        <text>(2R)-3-phosphoglycerate + NAD(+) = 3-phosphooxypyruvate + NADH + H(+)</text>
        <dbReference type="Rhea" id="RHEA:12641"/>
        <dbReference type="ChEBI" id="CHEBI:15378"/>
        <dbReference type="ChEBI" id="CHEBI:18110"/>
        <dbReference type="ChEBI" id="CHEBI:57540"/>
        <dbReference type="ChEBI" id="CHEBI:57945"/>
        <dbReference type="ChEBI" id="CHEBI:58272"/>
        <dbReference type="EC" id="1.1.1.95"/>
    </reaction>
</comment>
<evidence type="ECO:0000256" key="3">
    <source>
        <dbReference type="ARBA" id="ARBA00013001"/>
    </source>
</evidence>
<dbReference type="InterPro" id="IPR045865">
    <property type="entry name" value="ACT-like_dom_sf"/>
</dbReference>
<dbReference type="SUPFAM" id="SSF52283">
    <property type="entry name" value="Formate/glycerate dehydrogenase catalytic domain-like"/>
    <property type="match status" value="1"/>
</dbReference>
<comment type="caution">
    <text evidence="13">The sequence shown here is derived from an EMBL/GenBank/DDBJ whole genome shotgun (WGS) entry which is preliminary data.</text>
</comment>
<sequence>MANRILTLNQISVRGLDRLPRESYEIASEFSHPEAILLRSHKLQPADIADSVLAIARAGAGVNNIPVEECTRRGIPVFNTPGANANAVKELVAAGLLLGSRGIVAGSEYVHTLGEFTDKGELNKTLEANKKRFKGNELHGKTLGVVGLGAIGSLVAEMALTLGMEVVGYDPALSVDAAWRLPSEVRKAEALSSLFARCDYVTLHLPVLDSTRGLVNAELLSAMQPHACLLNFAREEIVDEASLIQALDAGQLRKYIADFPTPALIGRDDVILTPHIGASTDEAEDNCAVMAADQLRDFLENGNIRNSVNFPTLLLERVGGCRLAVTNQNVPRTLNSVLTLLAEQNINVIDMLNKSRDEVAYNLIDIDTTPPEALLSQMRGLDGVTSVRLIGDCGK</sequence>
<dbReference type="InterPro" id="IPR006139">
    <property type="entry name" value="D-isomer_2_OHA_DH_cat_dom"/>
</dbReference>
<comment type="pathway">
    <text evidence="2">Amino-acid biosynthesis; L-serine biosynthesis; L-serine from 3-phospho-D-glycerate: step 1/3.</text>
</comment>
<evidence type="ECO:0000256" key="2">
    <source>
        <dbReference type="ARBA" id="ARBA00005216"/>
    </source>
</evidence>
<dbReference type="CDD" id="cd04901">
    <property type="entry name" value="ACT_3PGDH"/>
    <property type="match status" value="1"/>
</dbReference>